<sequence>MEPNEEIALVLLLMISVGSVAITLILSLLHPRYRELGPRLALSTKMLGIPLATYGLLRWLTSLPLARFDTFLVILLLIYALEFLFFFTVMRHPPRRPRA</sequence>
<name>A0A0R2X840_9BACT</name>
<keyword evidence="1" id="KW-1133">Transmembrane helix</keyword>
<evidence type="ECO:0000313" key="3">
    <source>
        <dbReference type="Proteomes" id="UP000051557"/>
    </source>
</evidence>
<dbReference type="Proteomes" id="UP000051557">
    <property type="component" value="Unassembled WGS sequence"/>
</dbReference>
<feature type="transmembrane region" description="Helical" evidence="1">
    <location>
        <begin position="6"/>
        <end position="28"/>
    </location>
</feature>
<evidence type="ECO:0000256" key="1">
    <source>
        <dbReference type="SAM" id="Phobius"/>
    </source>
</evidence>
<proteinExistence type="predicted"/>
<keyword evidence="1" id="KW-0472">Membrane</keyword>
<accession>A0A0R2X840</accession>
<dbReference type="AlphaFoldDB" id="A0A0R2X840"/>
<protein>
    <submittedName>
        <fullName evidence="2">Uncharacterized protein</fullName>
    </submittedName>
</protein>
<keyword evidence="1" id="KW-0812">Transmembrane</keyword>
<evidence type="ECO:0000313" key="2">
    <source>
        <dbReference type="EMBL" id="KRP32246.1"/>
    </source>
</evidence>
<comment type="caution">
    <text evidence="2">The sequence shown here is derived from an EMBL/GenBank/DDBJ whole genome shotgun (WGS) entry which is preliminary data.</text>
</comment>
<dbReference type="EMBL" id="LIDM01000146">
    <property type="protein sequence ID" value="KRP32246.1"/>
    <property type="molecule type" value="Genomic_DNA"/>
</dbReference>
<gene>
    <name evidence="2" type="ORF">ABS32_04425</name>
</gene>
<feature type="transmembrane region" description="Helical" evidence="1">
    <location>
        <begin position="71"/>
        <end position="90"/>
    </location>
</feature>
<organism evidence="2 3">
    <name type="scientific">Verrucomicrobia subdivision 6 bacterium BACL9 MAG-120820-bin42</name>
    <dbReference type="NCBI Taxonomy" id="1655634"/>
    <lineage>
        <taxon>Bacteria</taxon>
        <taxon>Pseudomonadati</taxon>
        <taxon>Verrucomicrobiota</taxon>
        <taxon>Verrucomicrobiia</taxon>
        <taxon>Verrucomicrobiales</taxon>
        <taxon>Verrucomicrobia subdivision 6</taxon>
    </lineage>
</organism>
<reference evidence="2 3" key="1">
    <citation type="submission" date="2015-10" db="EMBL/GenBank/DDBJ databases">
        <title>Metagenome-Assembled Genomes uncover a global brackish microbiome.</title>
        <authorList>
            <person name="Hugerth L.W."/>
            <person name="Larsson J."/>
            <person name="Alneberg J."/>
            <person name="Lindh M.V."/>
            <person name="Legrand C."/>
            <person name="Pinhassi J."/>
            <person name="Andersson A.F."/>
        </authorList>
    </citation>
    <scope>NUCLEOTIDE SEQUENCE [LARGE SCALE GENOMIC DNA]</scope>
    <source>
        <strain evidence="2">BACL9 MAG-120820-bin42</strain>
    </source>
</reference>